<evidence type="ECO:0000256" key="8">
    <source>
        <dbReference type="ARBA" id="ARBA00022842"/>
    </source>
</evidence>
<keyword evidence="12" id="KW-1185">Reference proteome</keyword>
<evidence type="ECO:0000256" key="4">
    <source>
        <dbReference type="ARBA" id="ARBA00022695"/>
    </source>
</evidence>
<dbReference type="SUPFAM" id="SSF81301">
    <property type="entry name" value="Nucleotidyltransferase"/>
    <property type="match status" value="1"/>
</dbReference>
<dbReference type="RefSeq" id="WP_221930332.1">
    <property type="nucleotide sequence ID" value="NZ_FXTP01000014.1"/>
</dbReference>
<dbReference type="AlphaFoldDB" id="A0A521EX85"/>
<keyword evidence="3" id="KW-0808">Transferase</keyword>
<dbReference type="Gene3D" id="3.30.460.10">
    <property type="entry name" value="Beta Polymerase, domain 2"/>
    <property type="match status" value="1"/>
</dbReference>
<evidence type="ECO:0000313" key="11">
    <source>
        <dbReference type="EMBL" id="SMO88519.1"/>
    </source>
</evidence>
<name>A0A521EX85_9BACT</name>
<dbReference type="InterPro" id="IPR052038">
    <property type="entry name" value="Type-VII_TA_antitoxin"/>
</dbReference>
<dbReference type="Pfam" id="PF01909">
    <property type="entry name" value="NTP_transf_2"/>
    <property type="match status" value="1"/>
</dbReference>
<dbReference type="GO" id="GO:0016779">
    <property type="term" value="F:nucleotidyltransferase activity"/>
    <property type="evidence" value="ECO:0007669"/>
    <property type="project" value="UniProtKB-KW"/>
</dbReference>
<keyword evidence="4" id="KW-0548">Nucleotidyltransferase</keyword>
<evidence type="ECO:0000259" key="10">
    <source>
        <dbReference type="Pfam" id="PF01909"/>
    </source>
</evidence>
<evidence type="ECO:0000256" key="9">
    <source>
        <dbReference type="ARBA" id="ARBA00038276"/>
    </source>
</evidence>
<accession>A0A521EX85</accession>
<proteinExistence type="inferred from homology"/>
<keyword evidence="6" id="KW-0547">Nucleotide-binding</keyword>
<keyword evidence="2" id="KW-1277">Toxin-antitoxin system</keyword>
<organism evidence="11 12">
    <name type="scientific">Gracilimonas mengyeensis</name>
    <dbReference type="NCBI Taxonomy" id="1302730"/>
    <lineage>
        <taxon>Bacteria</taxon>
        <taxon>Pseudomonadati</taxon>
        <taxon>Balneolota</taxon>
        <taxon>Balneolia</taxon>
        <taxon>Balneolales</taxon>
        <taxon>Balneolaceae</taxon>
        <taxon>Gracilimonas</taxon>
    </lineage>
</organism>
<dbReference type="PANTHER" id="PTHR33571:SF14">
    <property type="entry name" value="PROTEIN ADENYLYLTRANSFERASE MJ0435-RELATED"/>
    <property type="match status" value="1"/>
</dbReference>
<evidence type="ECO:0000256" key="2">
    <source>
        <dbReference type="ARBA" id="ARBA00022649"/>
    </source>
</evidence>
<feature type="domain" description="Polymerase nucleotidyl transferase" evidence="10">
    <location>
        <begin position="16"/>
        <end position="93"/>
    </location>
</feature>
<dbReference type="Proteomes" id="UP000317557">
    <property type="component" value="Unassembled WGS sequence"/>
</dbReference>
<evidence type="ECO:0000256" key="7">
    <source>
        <dbReference type="ARBA" id="ARBA00022840"/>
    </source>
</evidence>
<evidence type="ECO:0000256" key="1">
    <source>
        <dbReference type="ARBA" id="ARBA00001946"/>
    </source>
</evidence>
<keyword evidence="8" id="KW-0460">Magnesium</keyword>
<dbReference type="InterPro" id="IPR043519">
    <property type="entry name" value="NT_sf"/>
</dbReference>
<dbReference type="PANTHER" id="PTHR33571">
    <property type="entry name" value="SSL8005 PROTEIN"/>
    <property type="match status" value="1"/>
</dbReference>
<reference evidence="11 12" key="1">
    <citation type="submission" date="2017-05" db="EMBL/GenBank/DDBJ databases">
        <authorList>
            <person name="Varghese N."/>
            <person name="Submissions S."/>
        </authorList>
    </citation>
    <scope>NUCLEOTIDE SEQUENCE [LARGE SCALE GENOMIC DNA]</scope>
    <source>
        <strain evidence="11 12">DSM 21985</strain>
    </source>
</reference>
<evidence type="ECO:0000256" key="6">
    <source>
        <dbReference type="ARBA" id="ARBA00022741"/>
    </source>
</evidence>
<protein>
    <recommendedName>
        <fullName evidence="10">Polymerase nucleotidyl transferase domain-containing protein</fullName>
    </recommendedName>
</protein>
<evidence type="ECO:0000313" key="12">
    <source>
        <dbReference type="Proteomes" id="UP000317557"/>
    </source>
</evidence>
<evidence type="ECO:0000256" key="3">
    <source>
        <dbReference type="ARBA" id="ARBA00022679"/>
    </source>
</evidence>
<comment type="cofactor">
    <cofactor evidence="1">
        <name>Mg(2+)</name>
        <dbReference type="ChEBI" id="CHEBI:18420"/>
    </cofactor>
</comment>
<gene>
    <name evidence="11" type="ORF">SAMN06265219_1149</name>
</gene>
<dbReference type="InterPro" id="IPR002934">
    <property type="entry name" value="Polymerase_NTP_transf_dom"/>
</dbReference>
<keyword evidence="7" id="KW-0067">ATP-binding</keyword>
<evidence type="ECO:0000256" key="5">
    <source>
        <dbReference type="ARBA" id="ARBA00022723"/>
    </source>
</evidence>
<dbReference type="EMBL" id="FXTP01000014">
    <property type="protein sequence ID" value="SMO88519.1"/>
    <property type="molecule type" value="Genomic_DNA"/>
</dbReference>
<dbReference type="CDD" id="cd05403">
    <property type="entry name" value="NT_KNTase_like"/>
    <property type="match status" value="1"/>
</dbReference>
<dbReference type="GO" id="GO:0046872">
    <property type="term" value="F:metal ion binding"/>
    <property type="evidence" value="ECO:0007669"/>
    <property type="project" value="UniProtKB-KW"/>
</dbReference>
<keyword evidence="5" id="KW-0479">Metal-binding</keyword>
<sequence length="106" mass="12377">MAVKTLHTKDEILKLLEENREQIKEFGVSKLGLFGSYAKNEQTEESDMDFLVLFDEGQKNYDNLFHTAEYLESLFGCEVDVLTDKSISSWLKPYIDEHIVYVEFND</sequence>
<comment type="similarity">
    <text evidence="9">Belongs to the MntA antitoxin family.</text>
</comment>
<dbReference type="GO" id="GO:0005524">
    <property type="term" value="F:ATP binding"/>
    <property type="evidence" value="ECO:0007669"/>
    <property type="project" value="UniProtKB-KW"/>
</dbReference>